<sequence>MNVFKGMERFKDLMNKLRGSEKRSDSMVLADEVAAAGSEDGQEAGTPLSHTEETVVVHKGMVFRTVSAAAFMVAVVWGGHSYVEAGMADTYRVYANGDEIGRVVDPSQVEAFKQSKREELSKATSEAKMVVVEPKIEFKAEKAFKPKGDEAGVLKELEGYFSSYPVGVQLIVNGKPAGVVKDEATAKQVLEHIKQKAVASVAGKKEPGKVTVLSAPSSVPVSTELQKADFVEQVEFQEVKIDPKDLMKPEELQTKLETGNMAPTKYTVQEGDCVGCIAKQFGIPKQVIYQNNPSITDDMIKVGQVLDLTVLQPALSVRTVEKVVESQEIQHEIEYQQDDSMRLGTVEVISPGQNGMKKVTFELTKVNGMLENETLLSEEIVKQPVKEVQRKGTKVVKGEGTGKFAWPVASANITSTFGTRWGALHKGIDLTGNRNIMAADNAKVVFAGTKDGYGKCIILDHLNGYRTLYGHLSEINVEVGQIVEKGEKIGYMGSTGHSTGVHLHFEIQVNESPQNPLKFLNR</sequence>
<gene>
    <name evidence="4" type="ordered locus">KNP414_07943</name>
</gene>
<dbReference type="PANTHER" id="PTHR21666:SF289">
    <property type="entry name" value="L-ALA--D-GLU ENDOPEPTIDASE"/>
    <property type="match status" value="1"/>
</dbReference>
<reference evidence="5" key="1">
    <citation type="submission" date="2011-06" db="EMBL/GenBank/DDBJ databases">
        <title>Complete genome sequence of Paenibacillus mucilaginosus KNP414.</title>
        <authorList>
            <person name="Wang J."/>
            <person name="Hu S."/>
            <person name="Hu X."/>
            <person name="Zhang B."/>
            <person name="Dong D."/>
            <person name="Zhang S."/>
            <person name="Zhao K."/>
            <person name="Wu D."/>
        </authorList>
    </citation>
    <scope>NUCLEOTIDE SEQUENCE [LARGE SCALE GENOMIC DNA]</scope>
    <source>
        <strain evidence="5">KNP414</strain>
    </source>
</reference>
<evidence type="ECO:0000259" key="2">
    <source>
        <dbReference type="PROSITE" id="PS51109"/>
    </source>
</evidence>
<dbReference type="Pfam" id="PF01476">
    <property type="entry name" value="LysM"/>
    <property type="match status" value="1"/>
</dbReference>
<feature type="domain" description="LysM" evidence="3">
    <location>
        <begin position="264"/>
        <end position="308"/>
    </location>
</feature>
<dbReference type="CDD" id="cd00118">
    <property type="entry name" value="LysM"/>
    <property type="match status" value="1"/>
</dbReference>
<dbReference type="PROSITE" id="PS51109">
    <property type="entry name" value="G5"/>
    <property type="match status" value="1"/>
</dbReference>
<evidence type="ECO:0000259" key="3">
    <source>
        <dbReference type="PROSITE" id="PS51782"/>
    </source>
</evidence>
<evidence type="ECO:0000256" key="1">
    <source>
        <dbReference type="ARBA" id="ARBA00022729"/>
    </source>
</evidence>
<dbReference type="AlphaFoldDB" id="F8FKR0"/>
<dbReference type="SUPFAM" id="SSF51261">
    <property type="entry name" value="Duplicated hybrid motif"/>
    <property type="match status" value="1"/>
</dbReference>
<name>F8FKR0_PAEMK</name>
<dbReference type="EMBL" id="CP002869">
    <property type="protein sequence ID" value="AEI46428.1"/>
    <property type="molecule type" value="Genomic_DNA"/>
</dbReference>
<dbReference type="Proteomes" id="UP000006620">
    <property type="component" value="Chromosome"/>
</dbReference>
<proteinExistence type="predicted"/>
<dbReference type="InterPro" id="IPR036779">
    <property type="entry name" value="LysM_dom_sf"/>
</dbReference>
<dbReference type="InterPro" id="IPR011098">
    <property type="entry name" value="G5_dom"/>
</dbReference>
<dbReference type="InterPro" id="IPR016047">
    <property type="entry name" value="M23ase_b-sheet_dom"/>
</dbReference>
<dbReference type="GO" id="GO:0004222">
    <property type="term" value="F:metalloendopeptidase activity"/>
    <property type="evidence" value="ECO:0007669"/>
    <property type="project" value="TreeGrafter"/>
</dbReference>
<dbReference type="Pfam" id="PF07501">
    <property type="entry name" value="G5"/>
    <property type="match status" value="1"/>
</dbReference>
<dbReference type="SMART" id="SM00257">
    <property type="entry name" value="LysM"/>
    <property type="match status" value="1"/>
</dbReference>
<evidence type="ECO:0000313" key="4">
    <source>
        <dbReference type="EMBL" id="AEI46428.1"/>
    </source>
</evidence>
<keyword evidence="1" id="KW-0732">Signal</keyword>
<dbReference type="Gene3D" id="2.70.70.10">
    <property type="entry name" value="Glucose Permease (Domain IIA)"/>
    <property type="match status" value="1"/>
</dbReference>
<dbReference type="Gene3D" id="2.20.230.10">
    <property type="entry name" value="Resuscitation-promoting factor rpfb"/>
    <property type="match status" value="1"/>
</dbReference>
<dbReference type="Gene3D" id="3.10.350.10">
    <property type="entry name" value="LysM domain"/>
    <property type="match status" value="1"/>
</dbReference>
<dbReference type="InterPro" id="IPR018392">
    <property type="entry name" value="LysM"/>
</dbReference>
<protein>
    <submittedName>
        <fullName evidence="4">Lipoprotein nlpD/lppB-like protein</fullName>
    </submittedName>
</protein>
<dbReference type="HOGENOM" id="CLU_027710_2_1_9"/>
<dbReference type="SUPFAM" id="SSF54106">
    <property type="entry name" value="LysM domain"/>
    <property type="match status" value="1"/>
</dbReference>
<reference evidence="4 5" key="2">
    <citation type="journal article" date="2013" name="Genome Announc.">
        <title>Genome Sequence of Growth-Improving Paenibacillus mucilaginosus Strain KNP414.</title>
        <authorList>
            <person name="Lu J.J."/>
            <person name="Wang J.F."/>
            <person name="Hu X.F."/>
        </authorList>
    </citation>
    <scope>NUCLEOTIDE SEQUENCE [LARGE SCALE GENOMIC DNA]</scope>
    <source>
        <strain evidence="4 5">KNP414</strain>
    </source>
</reference>
<dbReference type="SMART" id="SM01208">
    <property type="entry name" value="G5"/>
    <property type="match status" value="1"/>
</dbReference>
<dbReference type="CDD" id="cd12797">
    <property type="entry name" value="M23_peptidase"/>
    <property type="match status" value="1"/>
</dbReference>
<dbReference type="PROSITE" id="PS51782">
    <property type="entry name" value="LYSM"/>
    <property type="match status" value="1"/>
</dbReference>
<evidence type="ECO:0000313" key="5">
    <source>
        <dbReference type="Proteomes" id="UP000006620"/>
    </source>
</evidence>
<dbReference type="InterPro" id="IPR050570">
    <property type="entry name" value="Cell_wall_metabolism_enzyme"/>
</dbReference>
<dbReference type="PANTHER" id="PTHR21666">
    <property type="entry name" value="PEPTIDASE-RELATED"/>
    <property type="match status" value="1"/>
</dbReference>
<feature type="domain" description="G5" evidence="2">
    <location>
        <begin position="314"/>
        <end position="395"/>
    </location>
</feature>
<dbReference type="PATRIC" id="fig|1036673.3.peg.7411"/>
<organism evidence="4 5">
    <name type="scientific">Paenibacillus mucilaginosus (strain KNP414)</name>
    <dbReference type="NCBI Taxonomy" id="1036673"/>
    <lineage>
        <taxon>Bacteria</taxon>
        <taxon>Bacillati</taxon>
        <taxon>Bacillota</taxon>
        <taxon>Bacilli</taxon>
        <taxon>Bacillales</taxon>
        <taxon>Paenibacillaceae</taxon>
        <taxon>Paenibacillus</taxon>
    </lineage>
</organism>
<dbReference type="KEGG" id="pms:KNP414_07943"/>
<keyword evidence="4" id="KW-0449">Lipoprotein</keyword>
<dbReference type="Pfam" id="PF01551">
    <property type="entry name" value="Peptidase_M23"/>
    <property type="match status" value="1"/>
</dbReference>
<accession>F8FKR0</accession>
<dbReference type="RefSeq" id="WP_013921575.1">
    <property type="nucleotide sequence ID" value="NC_015690.1"/>
</dbReference>
<dbReference type="InterPro" id="IPR011055">
    <property type="entry name" value="Dup_hybrid_motif"/>
</dbReference>